<organism evidence="4 5">
    <name type="scientific">Fusarium xylarioides</name>
    <dbReference type="NCBI Taxonomy" id="221167"/>
    <lineage>
        <taxon>Eukaryota</taxon>
        <taxon>Fungi</taxon>
        <taxon>Dikarya</taxon>
        <taxon>Ascomycota</taxon>
        <taxon>Pezizomycotina</taxon>
        <taxon>Sordariomycetes</taxon>
        <taxon>Hypocreomycetidae</taxon>
        <taxon>Hypocreales</taxon>
        <taxon>Nectriaceae</taxon>
        <taxon>Fusarium</taxon>
        <taxon>Fusarium fujikuroi species complex</taxon>
    </lineage>
</organism>
<feature type="compositionally biased region" description="Polar residues" evidence="2">
    <location>
        <begin position="7"/>
        <end position="22"/>
    </location>
</feature>
<evidence type="ECO:0000256" key="2">
    <source>
        <dbReference type="SAM" id="MobiDB-lite"/>
    </source>
</evidence>
<evidence type="ECO:0000313" key="4">
    <source>
        <dbReference type="EMBL" id="KAG5763665.1"/>
    </source>
</evidence>
<reference evidence="4" key="1">
    <citation type="journal article" date="2020" name="bioRxiv">
        <title>Historical genomics reveals the evolutionary mechanisms behind multiple outbreaks of the host-specific coffee wilt pathogen Fusarium xylarioides.</title>
        <authorList>
            <person name="Peck D."/>
            <person name="Nowell R.W."/>
            <person name="Flood J."/>
            <person name="Ryan M.J."/>
            <person name="Barraclough T.G."/>
        </authorList>
    </citation>
    <scope>NUCLEOTIDE SEQUENCE</scope>
    <source>
        <strain evidence="4">IMI 127659i</strain>
    </source>
</reference>
<protein>
    <recommendedName>
        <fullName evidence="3">Aminotransferase class V domain-containing protein</fullName>
    </recommendedName>
</protein>
<dbReference type="InterPro" id="IPR000192">
    <property type="entry name" value="Aminotrans_V_dom"/>
</dbReference>
<dbReference type="EMBL" id="JADFTT010000293">
    <property type="protein sequence ID" value="KAG5763665.1"/>
    <property type="molecule type" value="Genomic_DNA"/>
</dbReference>
<gene>
    <name evidence="4" type="ORF">H9Q72_008247</name>
</gene>
<dbReference type="InterPro" id="IPR015424">
    <property type="entry name" value="PyrdxlP-dep_Trfase"/>
</dbReference>
<dbReference type="InterPro" id="IPR015422">
    <property type="entry name" value="PyrdxlP-dep_Trfase_small"/>
</dbReference>
<feature type="region of interest" description="Disordered" evidence="2">
    <location>
        <begin position="1"/>
        <end position="30"/>
    </location>
</feature>
<dbReference type="InterPro" id="IPR015421">
    <property type="entry name" value="PyrdxlP-dep_Trfase_major"/>
</dbReference>
<dbReference type="PANTHER" id="PTHR43586:SF8">
    <property type="entry name" value="CYSTEINE DESULFURASE 1, CHLOROPLASTIC"/>
    <property type="match status" value="1"/>
</dbReference>
<evidence type="ECO:0000313" key="5">
    <source>
        <dbReference type="Proteomes" id="UP000750502"/>
    </source>
</evidence>
<proteinExistence type="predicted"/>
<dbReference type="AlphaFoldDB" id="A0A9P7KZX2"/>
<sequence>MIKMPSANVSETSNGALTTNGNGKAHVRPITNSDMSTFRRLVPLVHEGTVTYLNASFAPPSNMIVHEAITKYASEALYNPLPKPAWQATMQDARRLLARYINTDSSNITFTRDTTEALGSIIHGLHFKPGDNVVLLDTEHPNHAYQWMSLRPLGLEVRQVPTIEADKKNGKLRAANAETFAPYVDDRTIAIGLSSVMFHSGQWNDVAHVCSTFRPRGIHVIADITQQVGFATVDVQALGVSAAAFSLHKGLHCPTGLAALYVDPDFIKTVDPTPPIVGYGAVSNVRADLIVPDDPIVYQPSAQRYNHLNLSLVSAAVVKAYLSFYLDVLGPEEVESHLYSLGDVLRKECKSLAVNIVGSGSREEHAPHLYVLDLHDERWMPHLRGNGIIVTPYRLGIRVSFGFYNGTEDIKKLVSVLRSGIGMGISVP</sequence>
<name>A0A9P7KZX2_9HYPO</name>
<dbReference type="Pfam" id="PF00266">
    <property type="entry name" value="Aminotran_5"/>
    <property type="match status" value="1"/>
</dbReference>
<comment type="caution">
    <text evidence="4">The sequence shown here is derived from an EMBL/GenBank/DDBJ whole genome shotgun (WGS) entry which is preliminary data.</text>
</comment>
<keyword evidence="1" id="KW-0663">Pyridoxal phosphate</keyword>
<accession>A0A9P7KZX2</accession>
<dbReference type="PANTHER" id="PTHR43586">
    <property type="entry name" value="CYSTEINE DESULFURASE"/>
    <property type="match status" value="1"/>
</dbReference>
<dbReference type="Gene3D" id="3.40.640.10">
    <property type="entry name" value="Type I PLP-dependent aspartate aminotransferase-like (Major domain)"/>
    <property type="match status" value="1"/>
</dbReference>
<evidence type="ECO:0000259" key="3">
    <source>
        <dbReference type="Pfam" id="PF00266"/>
    </source>
</evidence>
<reference evidence="4" key="2">
    <citation type="submission" date="2020-10" db="EMBL/GenBank/DDBJ databases">
        <authorList>
            <person name="Peck L.D."/>
            <person name="Nowell R.W."/>
            <person name="Flood J."/>
            <person name="Ryan M.J."/>
            <person name="Barraclough T.G."/>
        </authorList>
    </citation>
    <scope>NUCLEOTIDE SEQUENCE</scope>
    <source>
        <strain evidence="4">IMI 127659i</strain>
    </source>
</reference>
<dbReference type="OrthoDB" id="5978656at2759"/>
<evidence type="ECO:0000256" key="1">
    <source>
        <dbReference type="ARBA" id="ARBA00022898"/>
    </source>
</evidence>
<feature type="domain" description="Aminotransferase class V" evidence="3">
    <location>
        <begin position="87"/>
        <end position="413"/>
    </location>
</feature>
<keyword evidence="5" id="KW-1185">Reference proteome</keyword>
<dbReference type="Proteomes" id="UP000750502">
    <property type="component" value="Unassembled WGS sequence"/>
</dbReference>
<dbReference type="Gene3D" id="3.90.1150.10">
    <property type="entry name" value="Aspartate Aminotransferase, domain 1"/>
    <property type="match status" value="1"/>
</dbReference>
<dbReference type="SUPFAM" id="SSF53383">
    <property type="entry name" value="PLP-dependent transferases"/>
    <property type="match status" value="1"/>
</dbReference>